<dbReference type="Proteomes" id="UP000824041">
    <property type="component" value="Unassembled WGS sequence"/>
</dbReference>
<protein>
    <submittedName>
        <fullName evidence="1">Uncharacterized protein</fullName>
    </submittedName>
</protein>
<dbReference type="AlphaFoldDB" id="A0A9D2DU16"/>
<dbReference type="EMBL" id="DXBU01000151">
    <property type="protein sequence ID" value="HIZ23361.1"/>
    <property type="molecule type" value="Genomic_DNA"/>
</dbReference>
<comment type="caution">
    <text evidence="1">The sequence shown here is derived from an EMBL/GenBank/DDBJ whole genome shotgun (WGS) entry which is preliminary data.</text>
</comment>
<reference evidence="1" key="1">
    <citation type="journal article" date="2021" name="PeerJ">
        <title>Extensive microbial diversity within the chicken gut microbiome revealed by metagenomics and culture.</title>
        <authorList>
            <person name="Gilroy R."/>
            <person name="Ravi A."/>
            <person name="Getino M."/>
            <person name="Pursley I."/>
            <person name="Horton D.L."/>
            <person name="Alikhan N.F."/>
            <person name="Baker D."/>
            <person name="Gharbi K."/>
            <person name="Hall N."/>
            <person name="Watson M."/>
            <person name="Adriaenssens E.M."/>
            <person name="Foster-Nyarko E."/>
            <person name="Jarju S."/>
            <person name="Secka A."/>
            <person name="Antonio M."/>
            <person name="Oren A."/>
            <person name="Chaudhuri R.R."/>
            <person name="La Ragione R."/>
            <person name="Hildebrand F."/>
            <person name="Pallen M.J."/>
        </authorList>
    </citation>
    <scope>NUCLEOTIDE SEQUENCE</scope>
    <source>
        <strain evidence="1">14324</strain>
    </source>
</reference>
<organism evidence="1 2">
    <name type="scientific">Candidatus Blautia faecigallinarum</name>
    <dbReference type="NCBI Taxonomy" id="2838488"/>
    <lineage>
        <taxon>Bacteria</taxon>
        <taxon>Bacillati</taxon>
        <taxon>Bacillota</taxon>
        <taxon>Clostridia</taxon>
        <taxon>Lachnospirales</taxon>
        <taxon>Lachnospiraceae</taxon>
        <taxon>Blautia</taxon>
    </lineage>
</organism>
<sequence length="77" mass="9007">MKLRLFKVTYREWNHTFSGKSWREMLAVGRDAEDAISRARKEADKDATDFEAWEITNIMGYKIAVGEKVLQKKANKK</sequence>
<gene>
    <name evidence="1" type="ORF">IAA21_11290</name>
</gene>
<reference evidence="1" key="2">
    <citation type="submission" date="2021-04" db="EMBL/GenBank/DDBJ databases">
        <authorList>
            <person name="Gilroy R."/>
        </authorList>
    </citation>
    <scope>NUCLEOTIDE SEQUENCE</scope>
    <source>
        <strain evidence="1">14324</strain>
    </source>
</reference>
<evidence type="ECO:0000313" key="1">
    <source>
        <dbReference type="EMBL" id="HIZ23361.1"/>
    </source>
</evidence>
<accession>A0A9D2DU16</accession>
<name>A0A9D2DU16_9FIRM</name>
<proteinExistence type="predicted"/>
<evidence type="ECO:0000313" key="2">
    <source>
        <dbReference type="Proteomes" id="UP000824041"/>
    </source>
</evidence>